<dbReference type="InterPro" id="IPR036691">
    <property type="entry name" value="Endo/exonu/phosph_ase_sf"/>
</dbReference>
<evidence type="ECO:0000313" key="4">
    <source>
        <dbReference type="Proteomes" id="UP001235939"/>
    </source>
</evidence>
<dbReference type="Proteomes" id="UP001235939">
    <property type="component" value="Chromosome 03"/>
</dbReference>
<dbReference type="InterPro" id="IPR018497">
    <property type="entry name" value="Peptidase_M13_C"/>
</dbReference>
<comment type="similarity">
    <text evidence="1">Belongs to the peptidase M13 family.</text>
</comment>
<dbReference type="EMBL" id="CP092865">
    <property type="protein sequence ID" value="UYV65431.1"/>
    <property type="molecule type" value="Genomic_DNA"/>
</dbReference>
<evidence type="ECO:0000259" key="2">
    <source>
        <dbReference type="Pfam" id="PF01431"/>
    </source>
</evidence>
<dbReference type="PANTHER" id="PTHR11733">
    <property type="entry name" value="ZINC METALLOPROTEASE FAMILY M13 NEPRILYSIN-RELATED"/>
    <property type="match status" value="1"/>
</dbReference>
<feature type="domain" description="Peptidase M13 C-terminal" evidence="2">
    <location>
        <begin position="7"/>
        <end position="83"/>
    </location>
</feature>
<sequence>MVETRSAIPIGILYPPFYQLKRPQYLNFASLGSTLAHEMGHAFDNTGVLLNIDGSENFFSQEMIDVYMARAQCIVDQTSTFIFNQSGVVKKGYLDWEKSNGPELGLPGLNYTNYQLFFILYAQHGQEFIVECSYSPMVPVGVRSEDPSVYAVEGRGLAILIKNLYYEDIAVNITNTLDLEAQGIKVYLNQNKAIHIYNMYHSPNNTFIDDGTMAQFLTDNTIIVGDLNAKHQL</sequence>
<dbReference type="Pfam" id="PF01431">
    <property type="entry name" value="Peptidase_M13"/>
    <property type="match status" value="1"/>
</dbReference>
<gene>
    <name evidence="3" type="ORF">LAZ67_3004359</name>
</gene>
<dbReference type="Gene3D" id="3.40.390.10">
    <property type="entry name" value="Collagenase (Catalytic Domain)"/>
    <property type="match status" value="1"/>
</dbReference>
<dbReference type="PROSITE" id="PS51885">
    <property type="entry name" value="NEPRILYSIN"/>
    <property type="match status" value="1"/>
</dbReference>
<organism evidence="3 4">
    <name type="scientific">Cordylochernes scorpioides</name>
    <dbReference type="NCBI Taxonomy" id="51811"/>
    <lineage>
        <taxon>Eukaryota</taxon>
        <taxon>Metazoa</taxon>
        <taxon>Ecdysozoa</taxon>
        <taxon>Arthropoda</taxon>
        <taxon>Chelicerata</taxon>
        <taxon>Arachnida</taxon>
        <taxon>Pseudoscorpiones</taxon>
        <taxon>Cheliferoidea</taxon>
        <taxon>Chernetidae</taxon>
        <taxon>Cordylochernes</taxon>
    </lineage>
</organism>
<name>A0ABY6KB24_9ARAC</name>
<evidence type="ECO:0000313" key="3">
    <source>
        <dbReference type="EMBL" id="UYV65431.1"/>
    </source>
</evidence>
<protein>
    <submittedName>
        <fullName evidence="3">MMEL1</fullName>
    </submittedName>
</protein>
<dbReference type="InterPro" id="IPR024079">
    <property type="entry name" value="MetalloPept_cat_dom_sf"/>
</dbReference>
<evidence type="ECO:0000256" key="1">
    <source>
        <dbReference type="ARBA" id="ARBA00007357"/>
    </source>
</evidence>
<dbReference type="PRINTS" id="PR00786">
    <property type="entry name" value="NEPRILYSIN"/>
</dbReference>
<accession>A0ABY6KB24</accession>
<dbReference type="SUPFAM" id="SSF56219">
    <property type="entry name" value="DNase I-like"/>
    <property type="match status" value="1"/>
</dbReference>
<dbReference type="SUPFAM" id="SSF55486">
    <property type="entry name" value="Metalloproteases ('zincins'), catalytic domain"/>
    <property type="match status" value="1"/>
</dbReference>
<proteinExistence type="inferred from homology"/>
<reference evidence="3 4" key="1">
    <citation type="submission" date="2022-01" db="EMBL/GenBank/DDBJ databases">
        <title>A chromosomal length assembly of Cordylochernes scorpioides.</title>
        <authorList>
            <person name="Zeh D."/>
            <person name="Zeh J."/>
        </authorList>
    </citation>
    <scope>NUCLEOTIDE SEQUENCE [LARGE SCALE GENOMIC DNA]</scope>
    <source>
        <strain evidence="3">IN4F17</strain>
        <tissue evidence="3">Whole Body</tissue>
    </source>
</reference>
<keyword evidence="4" id="KW-1185">Reference proteome</keyword>
<dbReference type="PANTHER" id="PTHR11733:SF167">
    <property type="entry name" value="FI17812P1-RELATED"/>
    <property type="match status" value="1"/>
</dbReference>
<dbReference type="InterPro" id="IPR000718">
    <property type="entry name" value="Peptidase_M13"/>
</dbReference>
<dbReference type="Gene3D" id="3.60.10.10">
    <property type="entry name" value="Endonuclease/exonuclease/phosphatase"/>
    <property type="match status" value="1"/>
</dbReference>